<accession>A0ACD5WZN1</accession>
<evidence type="ECO:0000313" key="1">
    <source>
        <dbReference type="EnsemblPlants" id="AVESA.00010b.r2.4CG1317480.1.CDS"/>
    </source>
</evidence>
<dbReference type="EnsemblPlants" id="AVESA.00010b.r2.4CG1317480.1">
    <property type="protein sequence ID" value="AVESA.00010b.r2.4CG1317480.1.CDS"/>
    <property type="gene ID" value="AVESA.00010b.r2.4CG1317480"/>
</dbReference>
<dbReference type="Proteomes" id="UP001732700">
    <property type="component" value="Chromosome 4C"/>
</dbReference>
<keyword evidence="2" id="KW-1185">Reference proteome</keyword>
<reference evidence="1" key="2">
    <citation type="submission" date="2025-09" db="UniProtKB">
        <authorList>
            <consortium name="EnsemblPlants"/>
        </authorList>
    </citation>
    <scope>IDENTIFICATION</scope>
</reference>
<organism evidence="1 2">
    <name type="scientific">Avena sativa</name>
    <name type="common">Oat</name>
    <dbReference type="NCBI Taxonomy" id="4498"/>
    <lineage>
        <taxon>Eukaryota</taxon>
        <taxon>Viridiplantae</taxon>
        <taxon>Streptophyta</taxon>
        <taxon>Embryophyta</taxon>
        <taxon>Tracheophyta</taxon>
        <taxon>Spermatophyta</taxon>
        <taxon>Magnoliopsida</taxon>
        <taxon>Liliopsida</taxon>
        <taxon>Poales</taxon>
        <taxon>Poaceae</taxon>
        <taxon>BOP clade</taxon>
        <taxon>Pooideae</taxon>
        <taxon>Poodae</taxon>
        <taxon>Poeae</taxon>
        <taxon>Poeae Chloroplast Group 1 (Aveneae type)</taxon>
        <taxon>Aveninae</taxon>
        <taxon>Avena</taxon>
    </lineage>
</organism>
<protein>
    <submittedName>
        <fullName evidence="1">Uncharacterized protein</fullName>
    </submittedName>
</protein>
<reference evidence="1" key="1">
    <citation type="submission" date="2021-05" db="EMBL/GenBank/DDBJ databases">
        <authorList>
            <person name="Scholz U."/>
            <person name="Mascher M."/>
            <person name="Fiebig A."/>
        </authorList>
    </citation>
    <scope>NUCLEOTIDE SEQUENCE [LARGE SCALE GENOMIC DNA]</scope>
</reference>
<proteinExistence type="predicted"/>
<evidence type="ECO:0000313" key="2">
    <source>
        <dbReference type="Proteomes" id="UP001732700"/>
    </source>
</evidence>
<sequence length="301" mass="33491">MYQILEMLLWPELQMAAHHPVDWTGIFDRVKESVFFVLMEPKEDNFDDLQQVADRVATVMPMPERRARVQDGYSSTGSVLISGPSTLYIVTTAHSLDHLFKASDPLEKSTLDMFEVTVLCHHFEQEYQQHGLPGEREYARGYILAADCPNDILIVGVPRENLKSMVGDGTCARNHDSLVISEGVPRESKECMLVSWPSHMHDKVSRGWTSSFRTADTISDPNPSEYSMSLLEVHMTTECGSSGTPLVDEKGEVIGMLHGGFKGAHSYFVDVRHLRAWVLPARVSSGSGGGTSRRPVVAFGH</sequence>
<name>A0ACD5WZN1_AVESA</name>